<proteinExistence type="predicted"/>
<accession>A0A7C4TEW2</accession>
<organism evidence="2">
    <name type="scientific">candidate division WOR-3 bacterium</name>
    <dbReference type="NCBI Taxonomy" id="2052148"/>
    <lineage>
        <taxon>Bacteria</taxon>
        <taxon>Bacteria division WOR-3</taxon>
    </lineage>
</organism>
<name>A0A7C4TEW2_UNCW3</name>
<dbReference type="SUPFAM" id="SSF54001">
    <property type="entry name" value="Cysteine proteinases"/>
    <property type="match status" value="1"/>
</dbReference>
<dbReference type="PANTHER" id="PTHR33490:SF3">
    <property type="entry name" value="CONSERVED INTEGRAL MEMBRANE PROTEIN"/>
    <property type="match status" value="1"/>
</dbReference>
<dbReference type="Gene3D" id="3.10.620.30">
    <property type="match status" value="1"/>
</dbReference>
<gene>
    <name evidence="2" type="ORF">ENV60_07215</name>
</gene>
<feature type="domain" description="Transglutaminase-like" evidence="1">
    <location>
        <begin position="389"/>
        <end position="449"/>
    </location>
</feature>
<protein>
    <submittedName>
        <fullName evidence="2">Transglutaminase family protein</fullName>
    </submittedName>
</protein>
<sequence length="487" mass="55588">MKKILGVLIITIILLFTGYLISNIPKGSKSDLNEREQLPPEEVSEEWMGIFIKNQRIGYSFTKIAKFGSGLEVENKSQMKIFMMQEVTELTTNFYAHTDTNYALKDFSMEIITSGHPAKVEGKIEEGELLLTTYSQGIKQTQKRPLKERPFFPDAIEQVIKKKNLKPGDEIAIPYFDPTTQSQSNATLKVFPPEKVRVLDKELSGIKIEINFLGMVSYLYLDENYRVIKEETPNLQLEMIPLSKEEALSEIKPEEAFDLLGFFSVKLSKTLPIDREISYLKIELKNISPEGLELTDDYQRLISENPILIESFLPVLNKLEDYEIPISNQEEFLKPSAYIQSDHPEIIAEARRIVGKEKRAVEVVKKLTDGVYRMLRKNPTPSLPTAIDVLKTKEGDCNEHSILFAALARAVGIPTKVYVGLVNLYGDAYFYHAWCAVWLGKWIPVDPTFNQFPANVLHLKLKEGEISDWAQVMKVVGKLEIKVLEYK</sequence>
<reference evidence="2" key="1">
    <citation type="journal article" date="2020" name="mSystems">
        <title>Genome- and Community-Level Interaction Insights into Carbon Utilization and Element Cycling Functions of Hydrothermarchaeota in Hydrothermal Sediment.</title>
        <authorList>
            <person name="Zhou Z."/>
            <person name="Liu Y."/>
            <person name="Xu W."/>
            <person name="Pan J."/>
            <person name="Luo Z.H."/>
            <person name="Li M."/>
        </authorList>
    </citation>
    <scope>NUCLEOTIDE SEQUENCE [LARGE SCALE GENOMIC DNA]</scope>
    <source>
        <strain evidence="2">SpSt-774</strain>
    </source>
</reference>
<evidence type="ECO:0000259" key="1">
    <source>
        <dbReference type="SMART" id="SM00460"/>
    </source>
</evidence>
<dbReference type="AlphaFoldDB" id="A0A7C4TEW2"/>
<dbReference type="SMART" id="SM00460">
    <property type="entry name" value="TGc"/>
    <property type="match status" value="1"/>
</dbReference>
<dbReference type="PANTHER" id="PTHR33490">
    <property type="entry name" value="BLR5614 PROTEIN-RELATED"/>
    <property type="match status" value="1"/>
</dbReference>
<evidence type="ECO:0000313" key="2">
    <source>
        <dbReference type="EMBL" id="HGV98070.1"/>
    </source>
</evidence>
<comment type="caution">
    <text evidence="2">The sequence shown here is derived from an EMBL/GenBank/DDBJ whole genome shotgun (WGS) entry which is preliminary data.</text>
</comment>
<dbReference type="EMBL" id="DTGZ01000134">
    <property type="protein sequence ID" value="HGV98070.1"/>
    <property type="molecule type" value="Genomic_DNA"/>
</dbReference>
<dbReference type="InterPro" id="IPR002931">
    <property type="entry name" value="Transglutaminase-like"/>
</dbReference>
<dbReference type="Pfam" id="PF01841">
    <property type="entry name" value="Transglut_core"/>
    <property type="match status" value="1"/>
</dbReference>
<dbReference type="InterPro" id="IPR038765">
    <property type="entry name" value="Papain-like_cys_pep_sf"/>
</dbReference>